<evidence type="ECO:0000313" key="1">
    <source>
        <dbReference type="EMBL" id="KAH9322729.1"/>
    </source>
</evidence>
<protein>
    <submittedName>
        <fullName evidence="1">Uncharacterized protein</fullName>
    </submittedName>
</protein>
<dbReference type="EMBL" id="JAHRHJ020000003">
    <property type="protein sequence ID" value="KAH9322729.1"/>
    <property type="molecule type" value="Genomic_DNA"/>
</dbReference>
<dbReference type="Proteomes" id="UP000824469">
    <property type="component" value="Unassembled WGS sequence"/>
</dbReference>
<gene>
    <name evidence="1" type="ORF">KI387_017368</name>
</gene>
<name>A0AA38LFR3_TAXCH</name>
<proteinExistence type="predicted"/>
<keyword evidence="2" id="KW-1185">Reference proteome</keyword>
<accession>A0AA38LFR3</accession>
<reference evidence="1 2" key="1">
    <citation type="journal article" date="2021" name="Nat. Plants">
        <title>The Taxus genome provides insights into paclitaxel biosynthesis.</title>
        <authorList>
            <person name="Xiong X."/>
            <person name="Gou J."/>
            <person name="Liao Q."/>
            <person name="Li Y."/>
            <person name="Zhou Q."/>
            <person name="Bi G."/>
            <person name="Li C."/>
            <person name="Du R."/>
            <person name="Wang X."/>
            <person name="Sun T."/>
            <person name="Guo L."/>
            <person name="Liang H."/>
            <person name="Lu P."/>
            <person name="Wu Y."/>
            <person name="Zhang Z."/>
            <person name="Ro D.K."/>
            <person name="Shang Y."/>
            <person name="Huang S."/>
            <person name="Yan J."/>
        </authorList>
    </citation>
    <scope>NUCLEOTIDE SEQUENCE [LARGE SCALE GENOMIC DNA]</scope>
    <source>
        <strain evidence="1">Ta-2019</strain>
    </source>
</reference>
<evidence type="ECO:0000313" key="2">
    <source>
        <dbReference type="Proteomes" id="UP000824469"/>
    </source>
</evidence>
<comment type="caution">
    <text evidence="1">The sequence shown here is derived from an EMBL/GenBank/DDBJ whole genome shotgun (WGS) entry which is preliminary data.</text>
</comment>
<sequence length="52" mass="5292">MEIVGDQKEGTWCGDGASLDDLVKENGSVVASGAGYGCSDACTDVGSTYMQL</sequence>
<dbReference type="AlphaFoldDB" id="A0AA38LFR3"/>
<organism evidence="1 2">
    <name type="scientific">Taxus chinensis</name>
    <name type="common">Chinese yew</name>
    <name type="synonym">Taxus wallichiana var. chinensis</name>
    <dbReference type="NCBI Taxonomy" id="29808"/>
    <lineage>
        <taxon>Eukaryota</taxon>
        <taxon>Viridiplantae</taxon>
        <taxon>Streptophyta</taxon>
        <taxon>Embryophyta</taxon>
        <taxon>Tracheophyta</taxon>
        <taxon>Spermatophyta</taxon>
        <taxon>Pinopsida</taxon>
        <taxon>Pinidae</taxon>
        <taxon>Conifers II</taxon>
        <taxon>Cupressales</taxon>
        <taxon>Taxaceae</taxon>
        <taxon>Taxus</taxon>
    </lineage>
</organism>